<dbReference type="EMBL" id="CAJNNV010031308">
    <property type="protein sequence ID" value="CAE8635568.1"/>
    <property type="molecule type" value="Genomic_DNA"/>
</dbReference>
<evidence type="ECO:0000256" key="1">
    <source>
        <dbReference type="SAM" id="MobiDB-lite"/>
    </source>
</evidence>
<feature type="non-terminal residue" evidence="2">
    <location>
        <position position="272"/>
    </location>
</feature>
<dbReference type="Proteomes" id="UP000654075">
    <property type="component" value="Unassembled WGS sequence"/>
</dbReference>
<reference evidence="2" key="1">
    <citation type="submission" date="2021-02" db="EMBL/GenBank/DDBJ databases">
        <authorList>
            <person name="Dougan E. K."/>
            <person name="Rhodes N."/>
            <person name="Thang M."/>
            <person name="Chan C."/>
        </authorList>
    </citation>
    <scope>NUCLEOTIDE SEQUENCE</scope>
</reference>
<feature type="compositionally biased region" description="Basic and acidic residues" evidence="1">
    <location>
        <begin position="223"/>
        <end position="233"/>
    </location>
</feature>
<feature type="region of interest" description="Disordered" evidence="1">
    <location>
        <begin position="63"/>
        <end position="83"/>
    </location>
</feature>
<comment type="caution">
    <text evidence="2">The sequence shown here is derived from an EMBL/GenBank/DDBJ whole genome shotgun (WGS) entry which is preliminary data.</text>
</comment>
<accession>A0A813HD75</accession>
<protein>
    <submittedName>
        <fullName evidence="2">Uncharacterized protein</fullName>
    </submittedName>
</protein>
<gene>
    <name evidence="2" type="ORF">PGLA1383_LOCUS51162</name>
</gene>
<feature type="region of interest" description="Disordered" evidence="1">
    <location>
        <begin position="1"/>
        <end position="35"/>
    </location>
</feature>
<proteinExistence type="predicted"/>
<keyword evidence="3" id="KW-1185">Reference proteome</keyword>
<organism evidence="2 3">
    <name type="scientific">Polarella glacialis</name>
    <name type="common">Dinoflagellate</name>
    <dbReference type="NCBI Taxonomy" id="89957"/>
    <lineage>
        <taxon>Eukaryota</taxon>
        <taxon>Sar</taxon>
        <taxon>Alveolata</taxon>
        <taxon>Dinophyceae</taxon>
        <taxon>Suessiales</taxon>
        <taxon>Suessiaceae</taxon>
        <taxon>Polarella</taxon>
    </lineage>
</organism>
<dbReference type="AlphaFoldDB" id="A0A813HD75"/>
<evidence type="ECO:0000313" key="2">
    <source>
        <dbReference type="EMBL" id="CAE8635568.1"/>
    </source>
</evidence>
<feature type="region of interest" description="Disordered" evidence="1">
    <location>
        <begin position="199"/>
        <end position="272"/>
    </location>
</feature>
<evidence type="ECO:0000313" key="3">
    <source>
        <dbReference type="Proteomes" id="UP000654075"/>
    </source>
</evidence>
<dbReference type="OrthoDB" id="10406180at2759"/>
<sequence>VEIKSHLPPSNSVVGSQPKPVDSEGGFPEPLGMPLQSPDADLTRLLFDFFVWADEELPKLRGNQLSTATGRAEPRRRNGVGGGPKPVFVEVPFAPSENAARCLRGDVWEGLITRELARGRRLSQLLLGQARGPRGKASAVRQLFAAAGSNKDVSDAEAEGGNLEGDVAERGLSPEQQHRKTQTETMDMLNLSAIALAKQSADGSRGGTPASGGRPAQKRRRMLEKLAEADAAKARRKSSKSGSSSSGPVEADSTPTPPAVDRWLGLRSLLSG</sequence>
<name>A0A813HD75_POLGL</name>